<organism evidence="2 3">
    <name type="scientific">Fictibacillus barbaricus</name>
    <dbReference type="NCBI Taxonomy" id="182136"/>
    <lineage>
        <taxon>Bacteria</taxon>
        <taxon>Bacillati</taxon>
        <taxon>Bacillota</taxon>
        <taxon>Bacilli</taxon>
        <taxon>Bacillales</taxon>
        <taxon>Fictibacillaceae</taxon>
        <taxon>Fictibacillus</taxon>
    </lineage>
</organism>
<evidence type="ECO:0000313" key="2">
    <source>
        <dbReference type="EMBL" id="MDR7072809.1"/>
    </source>
</evidence>
<protein>
    <recommendedName>
        <fullName evidence="4">DUF3679 domain-containing protein</fullName>
    </recommendedName>
</protein>
<evidence type="ECO:0000256" key="1">
    <source>
        <dbReference type="SAM" id="Phobius"/>
    </source>
</evidence>
<accession>A0ABU1U011</accession>
<gene>
    <name evidence="2" type="ORF">J2X07_001786</name>
</gene>
<evidence type="ECO:0008006" key="4">
    <source>
        <dbReference type="Google" id="ProtNLM"/>
    </source>
</evidence>
<dbReference type="Proteomes" id="UP001258181">
    <property type="component" value="Unassembled WGS sequence"/>
</dbReference>
<keyword evidence="3" id="KW-1185">Reference proteome</keyword>
<comment type="caution">
    <text evidence="2">The sequence shown here is derived from an EMBL/GenBank/DDBJ whole genome shotgun (WGS) entry which is preliminary data.</text>
</comment>
<evidence type="ECO:0000313" key="3">
    <source>
        <dbReference type="Proteomes" id="UP001258181"/>
    </source>
</evidence>
<feature type="transmembrane region" description="Helical" evidence="1">
    <location>
        <begin position="92"/>
        <end position="114"/>
    </location>
</feature>
<sequence>MTKFMLKCFGLVALLLFGVLLGIQKTHVEMNELKGTADNGFVESITQPDAKSQKQIKPQYSSHDLKTKQETLAKVDSFNVFSALGKKLTACISSFFSVMISVLGTVIQGMLSVFSP</sequence>
<name>A0ABU1U011_9BACL</name>
<dbReference type="RefSeq" id="WP_310258093.1">
    <property type="nucleotide sequence ID" value="NZ_JAVDWA010000002.1"/>
</dbReference>
<dbReference type="InterPro" id="IPR020534">
    <property type="entry name" value="Uncharacterised_YqxA"/>
</dbReference>
<dbReference type="Pfam" id="PF12438">
    <property type="entry name" value="DUF3679"/>
    <property type="match status" value="1"/>
</dbReference>
<keyword evidence="1" id="KW-0472">Membrane</keyword>
<reference evidence="2 3" key="1">
    <citation type="submission" date="2023-07" db="EMBL/GenBank/DDBJ databases">
        <title>Sorghum-associated microbial communities from plants grown in Nebraska, USA.</title>
        <authorList>
            <person name="Schachtman D."/>
        </authorList>
    </citation>
    <scope>NUCLEOTIDE SEQUENCE [LARGE SCALE GENOMIC DNA]</scope>
    <source>
        <strain evidence="2 3">BE211</strain>
    </source>
</reference>
<keyword evidence="1" id="KW-0812">Transmembrane</keyword>
<keyword evidence="1" id="KW-1133">Transmembrane helix</keyword>
<proteinExistence type="predicted"/>
<dbReference type="EMBL" id="JAVDWA010000002">
    <property type="protein sequence ID" value="MDR7072809.1"/>
    <property type="molecule type" value="Genomic_DNA"/>
</dbReference>